<feature type="region of interest" description="Disordered" evidence="6">
    <location>
        <begin position="1"/>
        <end position="27"/>
    </location>
</feature>
<dbReference type="GO" id="GO:0022625">
    <property type="term" value="C:cytosolic large ribosomal subunit"/>
    <property type="evidence" value="ECO:0007669"/>
    <property type="project" value="TreeGrafter"/>
</dbReference>
<evidence type="ECO:0000256" key="4">
    <source>
        <dbReference type="ARBA" id="ARBA00035176"/>
    </source>
</evidence>
<dbReference type="GO" id="GO:0006412">
    <property type="term" value="P:translation"/>
    <property type="evidence" value="ECO:0007669"/>
    <property type="project" value="UniProtKB-UniRule"/>
</dbReference>
<dbReference type="PROSITE" id="PS00582">
    <property type="entry name" value="RIBOSOMAL_L33"/>
    <property type="match status" value="1"/>
</dbReference>
<name>A0A8J2XYA0_9BURK</name>
<dbReference type="InterPro" id="IPR018264">
    <property type="entry name" value="Ribosomal_bL33_CS"/>
</dbReference>
<evidence type="ECO:0000313" key="7">
    <source>
        <dbReference type="EMBL" id="GGB95980.1"/>
    </source>
</evidence>
<evidence type="ECO:0000313" key="8">
    <source>
        <dbReference type="Proteomes" id="UP000620266"/>
    </source>
</evidence>
<dbReference type="SMR" id="A0A8J2XYA0"/>
<proteinExistence type="inferred from homology"/>
<comment type="caution">
    <text evidence="7">The sequence shown here is derived from an EMBL/GenBank/DDBJ whole genome shotgun (WGS) entry which is preliminary data.</text>
</comment>
<reference evidence="7" key="2">
    <citation type="submission" date="2020-09" db="EMBL/GenBank/DDBJ databases">
        <authorList>
            <person name="Sun Q."/>
            <person name="Sedlacek I."/>
        </authorList>
    </citation>
    <scope>NUCLEOTIDE SEQUENCE</scope>
    <source>
        <strain evidence="7">CCM 7086</strain>
    </source>
</reference>
<dbReference type="InterPro" id="IPR001705">
    <property type="entry name" value="Ribosomal_bL33"/>
</dbReference>
<dbReference type="AlphaFoldDB" id="A0A8J2XYA0"/>
<keyword evidence="2 5" id="KW-0689">Ribosomal protein</keyword>
<dbReference type="SUPFAM" id="SSF57829">
    <property type="entry name" value="Zn-binding ribosomal proteins"/>
    <property type="match status" value="1"/>
</dbReference>
<evidence type="ECO:0000256" key="5">
    <source>
        <dbReference type="HAMAP-Rule" id="MF_00294"/>
    </source>
</evidence>
<dbReference type="PANTHER" id="PTHR15238:SF1">
    <property type="entry name" value="LARGE RIBOSOMAL SUBUNIT PROTEIN BL33M"/>
    <property type="match status" value="1"/>
</dbReference>
<feature type="compositionally biased region" description="Polar residues" evidence="6">
    <location>
        <begin position="14"/>
        <end position="24"/>
    </location>
</feature>
<evidence type="ECO:0000256" key="2">
    <source>
        <dbReference type="ARBA" id="ARBA00022980"/>
    </source>
</evidence>
<reference evidence="7" key="1">
    <citation type="journal article" date="2014" name="Int. J. Syst. Evol. Microbiol.">
        <title>Complete genome sequence of Corynebacterium casei LMG S-19264T (=DSM 44701T), isolated from a smear-ripened cheese.</title>
        <authorList>
            <consortium name="US DOE Joint Genome Institute (JGI-PGF)"/>
            <person name="Walter F."/>
            <person name="Albersmeier A."/>
            <person name="Kalinowski J."/>
            <person name="Ruckert C."/>
        </authorList>
    </citation>
    <scope>NUCLEOTIDE SEQUENCE</scope>
    <source>
        <strain evidence="7">CCM 7086</strain>
    </source>
</reference>
<organism evidence="7 8">
    <name type="scientific">Oxalicibacterium flavum</name>
    <dbReference type="NCBI Taxonomy" id="179467"/>
    <lineage>
        <taxon>Bacteria</taxon>
        <taxon>Pseudomonadati</taxon>
        <taxon>Pseudomonadota</taxon>
        <taxon>Betaproteobacteria</taxon>
        <taxon>Burkholderiales</taxon>
        <taxon>Oxalobacteraceae</taxon>
        <taxon>Oxalicibacterium</taxon>
    </lineage>
</organism>
<dbReference type="PANTHER" id="PTHR15238">
    <property type="entry name" value="54S RIBOSOMAL PROTEIN L39, MITOCHONDRIAL"/>
    <property type="match status" value="1"/>
</dbReference>
<keyword evidence="3 5" id="KW-0687">Ribonucleoprotein</keyword>
<dbReference type="InterPro" id="IPR038584">
    <property type="entry name" value="Ribosomal_bL33_sf"/>
</dbReference>
<protein>
    <recommendedName>
        <fullName evidence="4 5">Large ribosomal subunit protein bL33</fullName>
    </recommendedName>
</protein>
<dbReference type="NCBIfam" id="TIGR01023">
    <property type="entry name" value="rpmG_bact"/>
    <property type="match status" value="1"/>
</dbReference>
<keyword evidence="8" id="KW-1185">Reference proteome</keyword>
<gene>
    <name evidence="5 7" type="primary">rpmG</name>
    <name evidence="7" type="ORF">GCM10007205_01550</name>
</gene>
<dbReference type="Gene3D" id="2.20.28.120">
    <property type="entry name" value="Ribosomal protein L33"/>
    <property type="match status" value="1"/>
</dbReference>
<sequence>MAKSGRDKIKLESTAGTGHFYTTTKNKRTTPEKMSIIKFDPKVRKHVEYKETKIK</sequence>
<feature type="compositionally biased region" description="Basic and acidic residues" evidence="6">
    <location>
        <begin position="1"/>
        <end position="11"/>
    </location>
</feature>
<evidence type="ECO:0000256" key="3">
    <source>
        <dbReference type="ARBA" id="ARBA00023274"/>
    </source>
</evidence>
<dbReference type="Proteomes" id="UP000620266">
    <property type="component" value="Unassembled WGS sequence"/>
</dbReference>
<comment type="similarity">
    <text evidence="1 5">Belongs to the bacterial ribosomal protein bL33 family.</text>
</comment>
<evidence type="ECO:0000256" key="6">
    <source>
        <dbReference type="SAM" id="MobiDB-lite"/>
    </source>
</evidence>
<dbReference type="Pfam" id="PF00471">
    <property type="entry name" value="Ribosomal_L33"/>
    <property type="match status" value="1"/>
</dbReference>
<dbReference type="EMBL" id="BMCG01000001">
    <property type="protein sequence ID" value="GGB95980.1"/>
    <property type="molecule type" value="Genomic_DNA"/>
</dbReference>
<accession>A0A8J2XYA0</accession>
<dbReference type="RefSeq" id="WP_011871858.1">
    <property type="nucleotide sequence ID" value="NZ_BMCG01000001.1"/>
</dbReference>
<dbReference type="InterPro" id="IPR011332">
    <property type="entry name" value="Ribosomal_zn-bd"/>
</dbReference>
<dbReference type="NCBIfam" id="NF001860">
    <property type="entry name" value="PRK00595.1"/>
    <property type="match status" value="1"/>
</dbReference>
<dbReference type="GO" id="GO:0003735">
    <property type="term" value="F:structural constituent of ribosome"/>
    <property type="evidence" value="ECO:0007669"/>
    <property type="project" value="InterPro"/>
</dbReference>
<dbReference type="HAMAP" id="MF_00294">
    <property type="entry name" value="Ribosomal_bL33"/>
    <property type="match status" value="1"/>
</dbReference>
<evidence type="ECO:0000256" key="1">
    <source>
        <dbReference type="ARBA" id="ARBA00007596"/>
    </source>
</evidence>